<proteinExistence type="predicted"/>
<comment type="caution">
    <text evidence="2">The sequence shown here is derived from an EMBL/GenBank/DDBJ whole genome shotgun (WGS) entry which is preliminary data.</text>
</comment>
<sequence>MKTITILFLFAILSGCVTSSKEMEQAARENEERSLAAQERAKRHGEFPGSHDNIEGIERANDDALHFQKEANKDRGAMYEFFSLLLDVVVENYKR</sequence>
<name>A0A3M0A7A8_9GAMM</name>
<dbReference type="RefSeq" id="WP_147434513.1">
    <property type="nucleotide sequence ID" value="NZ_REFJ01000002.1"/>
</dbReference>
<evidence type="ECO:0000313" key="3">
    <source>
        <dbReference type="Proteomes" id="UP000267187"/>
    </source>
</evidence>
<evidence type="ECO:0000313" key="2">
    <source>
        <dbReference type="EMBL" id="RMA80963.1"/>
    </source>
</evidence>
<organism evidence="2 3">
    <name type="scientific">Umboniibacter marinipuniceus</name>
    <dbReference type="NCBI Taxonomy" id="569599"/>
    <lineage>
        <taxon>Bacteria</taxon>
        <taxon>Pseudomonadati</taxon>
        <taxon>Pseudomonadota</taxon>
        <taxon>Gammaproteobacteria</taxon>
        <taxon>Cellvibrionales</taxon>
        <taxon>Cellvibrionaceae</taxon>
        <taxon>Umboniibacter</taxon>
    </lineage>
</organism>
<dbReference type="Proteomes" id="UP000267187">
    <property type="component" value="Unassembled WGS sequence"/>
</dbReference>
<dbReference type="AlphaFoldDB" id="A0A3M0A7A8"/>
<accession>A0A3M0A7A8</accession>
<evidence type="ECO:0008006" key="4">
    <source>
        <dbReference type="Google" id="ProtNLM"/>
    </source>
</evidence>
<gene>
    <name evidence="2" type="ORF">DFR27_0753</name>
</gene>
<protein>
    <recommendedName>
        <fullName evidence="4">Lipoprotein</fullName>
    </recommendedName>
</protein>
<keyword evidence="3" id="KW-1185">Reference proteome</keyword>
<evidence type="ECO:0000256" key="1">
    <source>
        <dbReference type="SAM" id="MobiDB-lite"/>
    </source>
</evidence>
<feature type="compositionally biased region" description="Basic and acidic residues" evidence="1">
    <location>
        <begin position="24"/>
        <end position="34"/>
    </location>
</feature>
<reference evidence="2 3" key="1">
    <citation type="submission" date="2018-10" db="EMBL/GenBank/DDBJ databases">
        <title>Genomic Encyclopedia of Type Strains, Phase IV (KMG-IV): sequencing the most valuable type-strain genomes for metagenomic binning, comparative biology and taxonomic classification.</title>
        <authorList>
            <person name="Goeker M."/>
        </authorList>
    </citation>
    <scope>NUCLEOTIDE SEQUENCE [LARGE SCALE GENOMIC DNA]</scope>
    <source>
        <strain evidence="2 3">DSM 25080</strain>
    </source>
</reference>
<dbReference type="PROSITE" id="PS51257">
    <property type="entry name" value="PROKAR_LIPOPROTEIN"/>
    <property type="match status" value="1"/>
</dbReference>
<feature type="region of interest" description="Disordered" evidence="1">
    <location>
        <begin position="24"/>
        <end position="55"/>
    </location>
</feature>
<dbReference type="EMBL" id="REFJ01000002">
    <property type="protein sequence ID" value="RMA80963.1"/>
    <property type="molecule type" value="Genomic_DNA"/>
</dbReference>